<proteinExistence type="predicted"/>
<protein>
    <submittedName>
        <fullName evidence="2">Uncharacterized protein</fullName>
    </submittedName>
</protein>
<dbReference type="EMBL" id="LATX01001604">
    <property type="protein sequence ID" value="KTB40138.1"/>
    <property type="molecule type" value="Genomic_DNA"/>
</dbReference>
<name>A0A0W0FVC9_MONRR</name>
<gene>
    <name evidence="2" type="ORF">WG66_7259</name>
</gene>
<dbReference type="AlphaFoldDB" id="A0A0W0FVC9"/>
<feature type="region of interest" description="Disordered" evidence="1">
    <location>
        <begin position="1"/>
        <end position="49"/>
    </location>
</feature>
<evidence type="ECO:0000313" key="2">
    <source>
        <dbReference type="EMBL" id="KTB40138.1"/>
    </source>
</evidence>
<evidence type="ECO:0000313" key="3">
    <source>
        <dbReference type="Proteomes" id="UP000054988"/>
    </source>
</evidence>
<accession>A0A0W0FVC9</accession>
<dbReference type="Proteomes" id="UP000054988">
    <property type="component" value="Unassembled WGS sequence"/>
</dbReference>
<comment type="caution">
    <text evidence="2">The sequence shown here is derived from an EMBL/GenBank/DDBJ whole genome shotgun (WGS) entry which is preliminary data.</text>
</comment>
<evidence type="ECO:0000256" key="1">
    <source>
        <dbReference type="SAM" id="MobiDB-lite"/>
    </source>
</evidence>
<organism evidence="2 3">
    <name type="scientific">Moniliophthora roreri</name>
    <name type="common">Frosty pod rot fungus</name>
    <name type="synonym">Monilia roreri</name>
    <dbReference type="NCBI Taxonomy" id="221103"/>
    <lineage>
        <taxon>Eukaryota</taxon>
        <taxon>Fungi</taxon>
        <taxon>Dikarya</taxon>
        <taxon>Basidiomycota</taxon>
        <taxon>Agaricomycotina</taxon>
        <taxon>Agaricomycetes</taxon>
        <taxon>Agaricomycetidae</taxon>
        <taxon>Agaricales</taxon>
        <taxon>Marasmiineae</taxon>
        <taxon>Marasmiaceae</taxon>
        <taxon>Moniliophthora</taxon>
    </lineage>
</organism>
<feature type="compositionally biased region" description="Polar residues" evidence="1">
    <location>
        <begin position="26"/>
        <end position="49"/>
    </location>
</feature>
<sequence>MSDDICSTWRPDLAGVEDAHDALPTGKNSKNATSRLTSRPNAVRKVTTT</sequence>
<reference evidence="2 3" key="1">
    <citation type="submission" date="2015-12" db="EMBL/GenBank/DDBJ databases">
        <title>Draft genome sequence of Moniliophthora roreri, the causal agent of frosty pod rot of cacao.</title>
        <authorList>
            <person name="Aime M.C."/>
            <person name="Diaz-Valderrama J.R."/>
            <person name="Kijpornyongpan T."/>
            <person name="Phillips-Mora W."/>
        </authorList>
    </citation>
    <scope>NUCLEOTIDE SEQUENCE [LARGE SCALE GENOMIC DNA]</scope>
    <source>
        <strain evidence="2 3">MCA 2952</strain>
    </source>
</reference>